<dbReference type="InterPro" id="IPR000700">
    <property type="entry name" value="PAS-assoc_C"/>
</dbReference>
<dbReference type="Pfam" id="PF00563">
    <property type="entry name" value="EAL"/>
    <property type="match status" value="1"/>
</dbReference>
<evidence type="ECO:0000313" key="6">
    <source>
        <dbReference type="EMBL" id="MFD1739663.1"/>
    </source>
</evidence>
<dbReference type="InterPro" id="IPR035965">
    <property type="entry name" value="PAS-like_dom_sf"/>
</dbReference>
<proteinExistence type="predicted"/>
<evidence type="ECO:0000313" key="7">
    <source>
        <dbReference type="Proteomes" id="UP001597214"/>
    </source>
</evidence>
<dbReference type="Gene3D" id="3.30.450.20">
    <property type="entry name" value="PAS domain"/>
    <property type="match status" value="1"/>
</dbReference>
<dbReference type="InterPro" id="IPR043128">
    <property type="entry name" value="Rev_trsase/Diguanyl_cyclase"/>
</dbReference>
<dbReference type="InterPro" id="IPR052155">
    <property type="entry name" value="Biofilm_reg_signaling"/>
</dbReference>
<dbReference type="PANTHER" id="PTHR44757">
    <property type="entry name" value="DIGUANYLATE CYCLASE DGCP"/>
    <property type="match status" value="1"/>
</dbReference>
<keyword evidence="7" id="KW-1185">Reference proteome</keyword>
<dbReference type="Pfam" id="PF13426">
    <property type="entry name" value="PAS_9"/>
    <property type="match status" value="1"/>
</dbReference>
<dbReference type="InterPro" id="IPR029787">
    <property type="entry name" value="Nucleotide_cyclase"/>
</dbReference>
<comment type="caution">
    <text evidence="6">The sequence shown here is derived from an EMBL/GenBank/DDBJ whole genome shotgun (WGS) entry which is preliminary data.</text>
</comment>
<protein>
    <submittedName>
        <fullName evidence="6">EAL domain-containing protein</fullName>
    </submittedName>
</protein>
<dbReference type="Pfam" id="PF00990">
    <property type="entry name" value="GGDEF"/>
    <property type="match status" value="1"/>
</dbReference>
<feature type="transmembrane region" description="Helical" evidence="1">
    <location>
        <begin position="9"/>
        <end position="26"/>
    </location>
</feature>
<feature type="domain" description="EAL" evidence="4">
    <location>
        <begin position="367"/>
        <end position="620"/>
    </location>
</feature>
<reference evidence="7" key="1">
    <citation type="journal article" date="2019" name="Int. J. Syst. Evol. Microbiol.">
        <title>The Global Catalogue of Microorganisms (GCM) 10K type strain sequencing project: providing services to taxonomists for standard genome sequencing and annotation.</title>
        <authorList>
            <consortium name="The Broad Institute Genomics Platform"/>
            <consortium name="The Broad Institute Genome Sequencing Center for Infectious Disease"/>
            <person name="Wu L."/>
            <person name="Ma J."/>
        </authorList>
    </citation>
    <scope>NUCLEOTIDE SEQUENCE [LARGE SCALE GENOMIC DNA]</scope>
    <source>
        <strain evidence="7">CCUG 49339</strain>
    </source>
</reference>
<dbReference type="RefSeq" id="WP_377930902.1">
    <property type="nucleotide sequence ID" value="NZ_JBHUEM010000055.1"/>
</dbReference>
<dbReference type="Gene3D" id="3.20.20.450">
    <property type="entry name" value="EAL domain"/>
    <property type="match status" value="1"/>
</dbReference>
<dbReference type="PROSITE" id="PS50883">
    <property type="entry name" value="EAL"/>
    <property type="match status" value="1"/>
</dbReference>
<dbReference type="SMART" id="SM00267">
    <property type="entry name" value="GGDEF"/>
    <property type="match status" value="1"/>
</dbReference>
<dbReference type="PANTHER" id="PTHR44757:SF2">
    <property type="entry name" value="BIOFILM ARCHITECTURE MAINTENANCE PROTEIN MBAA"/>
    <property type="match status" value="1"/>
</dbReference>
<dbReference type="PROSITE" id="PS50113">
    <property type="entry name" value="PAC"/>
    <property type="match status" value="1"/>
</dbReference>
<dbReference type="NCBIfam" id="TIGR00254">
    <property type="entry name" value="GGDEF"/>
    <property type="match status" value="1"/>
</dbReference>
<evidence type="ECO:0000259" key="2">
    <source>
        <dbReference type="PROSITE" id="PS50112"/>
    </source>
</evidence>
<name>A0ABW4LZJ6_9BACI</name>
<dbReference type="NCBIfam" id="TIGR00229">
    <property type="entry name" value="sensory_box"/>
    <property type="match status" value="1"/>
</dbReference>
<dbReference type="SUPFAM" id="SSF55073">
    <property type="entry name" value="Nucleotide cyclase"/>
    <property type="match status" value="1"/>
</dbReference>
<dbReference type="InterPro" id="IPR001633">
    <property type="entry name" value="EAL_dom"/>
</dbReference>
<evidence type="ECO:0000256" key="1">
    <source>
        <dbReference type="SAM" id="Phobius"/>
    </source>
</evidence>
<feature type="domain" description="PAS" evidence="2">
    <location>
        <begin position="69"/>
        <end position="114"/>
    </location>
</feature>
<keyword evidence="1" id="KW-1133">Transmembrane helix</keyword>
<gene>
    <name evidence="6" type="ORF">ACFSCX_24575</name>
</gene>
<organism evidence="6 7">
    <name type="scientific">Bacillus salitolerans</name>
    <dbReference type="NCBI Taxonomy" id="1437434"/>
    <lineage>
        <taxon>Bacteria</taxon>
        <taxon>Bacillati</taxon>
        <taxon>Bacillota</taxon>
        <taxon>Bacilli</taxon>
        <taxon>Bacillales</taxon>
        <taxon>Bacillaceae</taxon>
        <taxon>Bacillus</taxon>
    </lineage>
</organism>
<dbReference type="PROSITE" id="PS50112">
    <property type="entry name" value="PAS"/>
    <property type="match status" value="1"/>
</dbReference>
<dbReference type="CDD" id="cd01948">
    <property type="entry name" value="EAL"/>
    <property type="match status" value="1"/>
</dbReference>
<dbReference type="SUPFAM" id="SSF141868">
    <property type="entry name" value="EAL domain-like"/>
    <property type="match status" value="1"/>
</dbReference>
<sequence>MNYSQRNKYVALIVLISVIIFHIFFFNVFKNIWTNILIHSLLVSILLYSLMQLKNYWMNKQNIDELLLSKEISEKIIEENPCMIFVKDWNGYYLLANSTFADMFGVTPKDIIGKLEKDFNPLATNIEKRLKEDQDIMNGTKDKVVFEVPFQHSSGETKWIHAIKTPITHKGKKYVLCVSTDITDRKRNEELVHKQAYFDDLTGLPNRLNFYDALAAHLEKSKETNGDFSLFFIDLDRFKLVNDTLGHTMGDKLLQKVSIRLSECIDSIGEVYRLSGDEFTIILPTAAYEHVKTVAEKIINELTRPIFIKDHEFIVTASIGISLYPVDGSDVETLFKRADTAMYIAKEHGKNTYSFYQPEHIRTTSDRFMLEYQLRKAVEKNEFSIYFQPKMNIKTGKITGVEALIRWQHPELDMISPADFIPIAEETGLIVSIGEWVLEEACRLNKAWQEAGYPSLVVSVNLSPVQFRHDVIGTVNRVLEKTGLEGKWLELEITENTLMRNEESVIKILKTLRERGIKISIDDFGTGYCTLSYLKHLPLDTLKIARPFIRDLHRDLVDAAIATTLIELGHSINLNVIAEGVEEESQLHILNEHKCDEIQGYLVSQPKSELELLHWIEENLDDDGKLKERFNLELSYRHK</sequence>
<dbReference type="SUPFAM" id="SSF55785">
    <property type="entry name" value="PYP-like sensor domain (PAS domain)"/>
    <property type="match status" value="1"/>
</dbReference>
<evidence type="ECO:0000259" key="5">
    <source>
        <dbReference type="PROSITE" id="PS50887"/>
    </source>
</evidence>
<feature type="domain" description="GGDEF" evidence="5">
    <location>
        <begin position="226"/>
        <end position="358"/>
    </location>
</feature>
<dbReference type="InterPro" id="IPR035919">
    <property type="entry name" value="EAL_sf"/>
</dbReference>
<dbReference type="Proteomes" id="UP001597214">
    <property type="component" value="Unassembled WGS sequence"/>
</dbReference>
<feature type="transmembrane region" description="Helical" evidence="1">
    <location>
        <begin position="32"/>
        <end position="51"/>
    </location>
</feature>
<evidence type="ECO:0000259" key="4">
    <source>
        <dbReference type="PROSITE" id="PS50883"/>
    </source>
</evidence>
<dbReference type="PROSITE" id="PS50887">
    <property type="entry name" value="GGDEF"/>
    <property type="match status" value="1"/>
</dbReference>
<dbReference type="Gene3D" id="3.30.70.270">
    <property type="match status" value="1"/>
</dbReference>
<dbReference type="InterPro" id="IPR000160">
    <property type="entry name" value="GGDEF_dom"/>
</dbReference>
<dbReference type="CDD" id="cd00130">
    <property type="entry name" value="PAS"/>
    <property type="match status" value="1"/>
</dbReference>
<evidence type="ECO:0000259" key="3">
    <source>
        <dbReference type="PROSITE" id="PS50113"/>
    </source>
</evidence>
<keyword evidence="1" id="KW-0812">Transmembrane</keyword>
<accession>A0ABW4LZJ6</accession>
<dbReference type="InterPro" id="IPR000014">
    <property type="entry name" value="PAS"/>
</dbReference>
<dbReference type="CDD" id="cd01949">
    <property type="entry name" value="GGDEF"/>
    <property type="match status" value="1"/>
</dbReference>
<feature type="domain" description="PAC" evidence="3">
    <location>
        <begin position="144"/>
        <end position="194"/>
    </location>
</feature>
<dbReference type="SMART" id="SM00052">
    <property type="entry name" value="EAL"/>
    <property type="match status" value="1"/>
</dbReference>
<dbReference type="EMBL" id="JBHUEM010000055">
    <property type="protein sequence ID" value="MFD1739663.1"/>
    <property type="molecule type" value="Genomic_DNA"/>
</dbReference>
<keyword evidence="1" id="KW-0472">Membrane</keyword>